<feature type="active site" description="Proton donor" evidence="9 10">
    <location>
        <position position="58"/>
    </location>
</feature>
<evidence type="ECO:0000256" key="6">
    <source>
        <dbReference type="ARBA" id="ARBA00023239"/>
    </source>
</evidence>
<name>A0A233RVU9_STRDA</name>
<keyword evidence="7 9" id="KW-0704">Schiff base</keyword>
<keyword evidence="2 9" id="KW-0566">Pantothenate biosynthesis</keyword>
<comment type="pathway">
    <text evidence="9">Cofactor biosynthesis; (R)-pantothenate biosynthesis; beta-alanine from L-aspartate: step 1/1.</text>
</comment>
<evidence type="ECO:0000256" key="11">
    <source>
        <dbReference type="PIRSR" id="PIRSR006246-3"/>
    </source>
</evidence>
<dbReference type="InterPro" id="IPR003190">
    <property type="entry name" value="Asp_decarbox"/>
</dbReference>
<dbReference type="InterPro" id="IPR009010">
    <property type="entry name" value="Asp_de-COase-like_dom_sf"/>
</dbReference>
<dbReference type="Gene3D" id="2.40.40.20">
    <property type="match status" value="1"/>
</dbReference>
<feature type="modified residue" description="Pyruvic acid (Ser)" evidence="9 11">
    <location>
        <position position="25"/>
    </location>
</feature>
<evidence type="ECO:0000256" key="4">
    <source>
        <dbReference type="ARBA" id="ARBA00022813"/>
    </source>
</evidence>
<dbReference type="EMBL" id="MCGQ01000069">
    <property type="protein sequence ID" value="OXY87536.1"/>
    <property type="molecule type" value="Genomic_DNA"/>
</dbReference>
<dbReference type="UniPathway" id="UPA00028">
    <property type="reaction ID" value="UER00002"/>
</dbReference>
<feature type="chain" id="PRO_5011837745" description="Aspartate 1-decarboxylase beta chain" evidence="9 12">
    <location>
        <begin position="1"/>
        <end position="24"/>
    </location>
</feature>
<dbReference type="PANTHER" id="PTHR21012">
    <property type="entry name" value="ASPARTATE 1-DECARBOXYLASE"/>
    <property type="match status" value="1"/>
</dbReference>
<evidence type="ECO:0000256" key="5">
    <source>
        <dbReference type="ARBA" id="ARBA00023145"/>
    </source>
</evidence>
<evidence type="ECO:0000313" key="15">
    <source>
        <dbReference type="Proteomes" id="UP000215483"/>
    </source>
</evidence>
<evidence type="ECO:0000256" key="9">
    <source>
        <dbReference type="HAMAP-Rule" id="MF_00446"/>
    </source>
</evidence>
<protein>
    <recommendedName>
        <fullName evidence="9">Aspartate 1-decarboxylase</fullName>
        <ecNumber evidence="9">4.1.1.11</ecNumber>
    </recommendedName>
    <alternativeName>
        <fullName evidence="9">Aspartate alpha-decarboxylase</fullName>
    </alternativeName>
    <component>
        <recommendedName>
            <fullName evidence="9">Aspartate 1-decarboxylase beta chain</fullName>
        </recommendedName>
    </component>
    <component>
        <recommendedName>
            <fullName evidence="9">Aspartate 1-decarboxylase alpha chain</fullName>
        </recommendedName>
    </component>
</protein>
<proteinExistence type="inferred from homology"/>
<dbReference type="PANTHER" id="PTHR21012:SF0">
    <property type="entry name" value="ASPARTATE 1-DECARBOXYLASE"/>
    <property type="match status" value="1"/>
</dbReference>
<evidence type="ECO:0000313" key="14">
    <source>
        <dbReference type="EMBL" id="OXY87536.1"/>
    </source>
</evidence>
<dbReference type="OrthoDB" id="9803983at2"/>
<dbReference type="RefSeq" id="WP_094222546.1">
    <property type="nucleotide sequence ID" value="NZ_JBHYTI010000349.1"/>
</dbReference>
<comment type="PTM">
    <text evidence="9 11">Is synthesized initially as an inactive proenzyme, which is activated by self-cleavage at a specific serine bond to produce a beta-subunit with a hydroxyl group at its C-terminus and an alpha-subunit with a pyruvoyl group at its N-terminus.</text>
</comment>
<feature type="binding site" evidence="9">
    <location>
        <position position="57"/>
    </location>
    <ligand>
        <name>substrate</name>
    </ligand>
</feature>
<comment type="caution">
    <text evidence="14">The sequence shown here is derived from an EMBL/GenBank/DDBJ whole genome shotgun (WGS) entry which is preliminary data.</text>
</comment>
<keyword evidence="15" id="KW-1185">Reference proteome</keyword>
<comment type="caution">
    <text evidence="9">Lacks conserved residue(s) required for the propagation of feature annotation.</text>
</comment>
<dbReference type="PIRSF" id="PIRSF006246">
    <property type="entry name" value="Asp_decarbox"/>
    <property type="match status" value="1"/>
</dbReference>
<comment type="similarity">
    <text evidence="9">Belongs to the PanD family.</text>
</comment>
<dbReference type="GO" id="GO:0015940">
    <property type="term" value="P:pantothenate biosynthetic process"/>
    <property type="evidence" value="ECO:0007669"/>
    <property type="project" value="UniProtKB-UniRule"/>
</dbReference>
<dbReference type="GO" id="GO:0004068">
    <property type="term" value="F:aspartate 1-decarboxylase activity"/>
    <property type="evidence" value="ECO:0007669"/>
    <property type="project" value="UniProtKB-UniRule"/>
</dbReference>
<dbReference type="CDD" id="cd06919">
    <property type="entry name" value="Asp_decarbox"/>
    <property type="match status" value="1"/>
</dbReference>
<dbReference type="GO" id="GO:0005829">
    <property type="term" value="C:cytosol"/>
    <property type="evidence" value="ECO:0007669"/>
    <property type="project" value="TreeGrafter"/>
</dbReference>
<evidence type="ECO:0000256" key="2">
    <source>
        <dbReference type="ARBA" id="ARBA00022655"/>
    </source>
</evidence>
<keyword evidence="1 9" id="KW-0963">Cytoplasm</keyword>
<keyword evidence="8 9" id="KW-0670">Pyruvate</keyword>
<dbReference type="EC" id="4.1.1.11" evidence="9"/>
<dbReference type="NCBIfam" id="TIGR00223">
    <property type="entry name" value="panD"/>
    <property type="match status" value="1"/>
</dbReference>
<evidence type="ECO:0000256" key="1">
    <source>
        <dbReference type="ARBA" id="ARBA00022490"/>
    </source>
</evidence>
<comment type="subunit">
    <text evidence="9">Heterooctamer of four alpha and four beta subunits.</text>
</comment>
<evidence type="ECO:0000256" key="12">
    <source>
        <dbReference type="PIRSR" id="PIRSR006246-5"/>
    </source>
</evidence>
<evidence type="ECO:0000256" key="13">
    <source>
        <dbReference type="SAM" id="MobiDB-lite"/>
    </source>
</evidence>
<reference evidence="14 15" key="1">
    <citation type="submission" date="2016-07" db="EMBL/GenBank/DDBJ databases">
        <title>Draft genome of Streptomyces diastatochromogenes.</title>
        <authorList>
            <person name="Podduturi R."/>
            <person name="Lukassen M.B."/>
            <person name="Clausen N."/>
            <person name="Nielsen J.L."/>
            <person name="Jorgensen N.O."/>
        </authorList>
    </citation>
    <scope>NUCLEOTIDE SEQUENCE [LARGE SCALE GENOMIC DNA]</scope>
    <source>
        <strain evidence="14 15">DSM 40608</strain>
    </source>
</reference>
<dbReference type="GO" id="GO:0006523">
    <property type="term" value="P:alanine biosynthetic process"/>
    <property type="evidence" value="ECO:0007669"/>
    <property type="project" value="InterPro"/>
</dbReference>
<keyword evidence="4 9" id="KW-0068">Autocatalytic cleavage</keyword>
<feature type="chain" id="PRO_5011837746" description="Aspartate 1-decarboxylase alpha chain" evidence="9 12">
    <location>
        <begin position="25"/>
        <end position="139"/>
    </location>
</feature>
<comment type="catalytic activity">
    <reaction evidence="9">
        <text>L-aspartate + H(+) = beta-alanine + CO2</text>
        <dbReference type="Rhea" id="RHEA:19497"/>
        <dbReference type="ChEBI" id="CHEBI:15378"/>
        <dbReference type="ChEBI" id="CHEBI:16526"/>
        <dbReference type="ChEBI" id="CHEBI:29991"/>
        <dbReference type="ChEBI" id="CHEBI:57966"/>
        <dbReference type="EC" id="4.1.1.11"/>
    </reaction>
</comment>
<gene>
    <name evidence="9" type="primary">panD</name>
    <name evidence="14" type="ORF">BEK98_43510</name>
</gene>
<dbReference type="Pfam" id="PF02261">
    <property type="entry name" value="Asp_decarbox"/>
    <property type="match status" value="1"/>
</dbReference>
<dbReference type="AlphaFoldDB" id="A0A233RVU9"/>
<keyword evidence="5 9" id="KW-0865">Zymogen</keyword>
<feature type="active site" description="Schiff-base intermediate with substrate; via pyruvic acid" evidence="9 10">
    <location>
        <position position="25"/>
    </location>
</feature>
<evidence type="ECO:0000256" key="8">
    <source>
        <dbReference type="ARBA" id="ARBA00023317"/>
    </source>
</evidence>
<evidence type="ECO:0000256" key="7">
    <source>
        <dbReference type="ARBA" id="ARBA00023270"/>
    </source>
</evidence>
<comment type="function">
    <text evidence="9">Catalyzes the pyruvoyl-dependent decarboxylation of aspartate to produce beta-alanine.</text>
</comment>
<comment type="subcellular location">
    <subcellularLocation>
        <location evidence="9">Cytoplasm</location>
    </subcellularLocation>
</comment>
<dbReference type="HAMAP" id="MF_00446">
    <property type="entry name" value="PanD"/>
    <property type="match status" value="1"/>
</dbReference>
<evidence type="ECO:0000256" key="3">
    <source>
        <dbReference type="ARBA" id="ARBA00022793"/>
    </source>
</evidence>
<comment type="cofactor">
    <cofactor evidence="9 10">
        <name>pyruvate</name>
        <dbReference type="ChEBI" id="CHEBI:15361"/>
    </cofactor>
    <text evidence="9 10">Binds 1 pyruvoyl group covalently per subunit.</text>
</comment>
<feature type="region of interest" description="Disordered" evidence="13">
    <location>
        <begin position="118"/>
        <end position="139"/>
    </location>
</feature>
<dbReference type="Proteomes" id="UP000215483">
    <property type="component" value="Unassembled WGS sequence"/>
</dbReference>
<dbReference type="SUPFAM" id="SSF50692">
    <property type="entry name" value="ADC-like"/>
    <property type="match status" value="1"/>
</dbReference>
<keyword evidence="3 9" id="KW-0210">Decarboxylase</keyword>
<evidence type="ECO:0000256" key="10">
    <source>
        <dbReference type="PIRSR" id="PIRSR006246-1"/>
    </source>
</evidence>
<sequence length="139" mass="14659">MRFETLKAKIHRATVTQSHLNYVGSITIDADLMEAAGIRRHEKVDLVNVTNGARLSTYVIEGPRGSGVIGVNGPSARQAQVGDLVLIVSYASVTAEEAEEFEPKVVFVDGKNRITGFGGDPAEVPPGSGLIRGDQVAGA</sequence>
<keyword evidence="6 9" id="KW-0456">Lyase</keyword>
<organism evidence="14 15">
    <name type="scientific">Streptomyces diastatochromogenes</name>
    <dbReference type="NCBI Taxonomy" id="42236"/>
    <lineage>
        <taxon>Bacteria</taxon>
        <taxon>Bacillati</taxon>
        <taxon>Actinomycetota</taxon>
        <taxon>Actinomycetes</taxon>
        <taxon>Kitasatosporales</taxon>
        <taxon>Streptomycetaceae</taxon>
        <taxon>Streptomyces</taxon>
    </lineage>
</organism>
<accession>A0A233RVU9</accession>